<dbReference type="SUPFAM" id="SSF55781">
    <property type="entry name" value="GAF domain-like"/>
    <property type="match status" value="1"/>
</dbReference>
<dbReference type="InterPro" id="IPR036388">
    <property type="entry name" value="WH-like_DNA-bd_sf"/>
</dbReference>
<evidence type="ECO:0000256" key="3">
    <source>
        <dbReference type="SAM" id="Phobius"/>
    </source>
</evidence>
<keyword evidence="3" id="KW-0812">Transmembrane</keyword>
<dbReference type="Gene3D" id="1.10.10.10">
    <property type="entry name" value="Winged helix-like DNA-binding domain superfamily/Winged helix DNA-binding domain"/>
    <property type="match status" value="1"/>
</dbReference>
<dbReference type="AlphaFoldDB" id="A0A0F0KI92"/>
<dbReference type="InterPro" id="IPR003018">
    <property type="entry name" value="GAF"/>
</dbReference>
<dbReference type="Proteomes" id="UP000033448">
    <property type="component" value="Unassembled WGS sequence"/>
</dbReference>
<feature type="transmembrane region" description="Helical" evidence="3">
    <location>
        <begin position="107"/>
        <end position="130"/>
    </location>
</feature>
<evidence type="ECO:0000313" key="5">
    <source>
        <dbReference type="EMBL" id="KJL19850.1"/>
    </source>
</evidence>
<dbReference type="InterPro" id="IPR005561">
    <property type="entry name" value="ANTAR"/>
</dbReference>
<dbReference type="OrthoDB" id="7466251at2"/>
<keyword evidence="6" id="KW-1185">Reference proteome</keyword>
<gene>
    <name evidence="5" type="ORF">RL72_02896</name>
</gene>
<organism evidence="5 6">
    <name type="scientific">Microbacterium azadirachtae</name>
    <dbReference type="NCBI Taxonomy" id="582680"/>
    <lineage>
        <taxon>Bacteria</taxon>
        <taxon>Bacillati</taxon>
        <taxon>Actinomycetota</taxon>
        <taxon>Actinomycetes</taxon>
        <taxon>Micrococcales</taxon>
        <taxon>Microbacteriaceae</taxon>
        <taxon>Microbacterium</taxon>
    </lineage>
</organism>
<reference evidence="5 6" key="1">
    <citation type="submission" date="2015-02" db="EMBL/GenBank/DDBJ databases">
        <title>Draft genome sequences of ten Microbacterium spp. with emphasis on heavy metal contaminated environments.</title>
        <authorList>
            <person name="Corretto E."/>
        </authorList>
    </citation>
    <scope>NUCLEOTIDE SEQUENCE [LARGE SCALE GENOMIC DNA]</scope>
    <source>
        <strain evidence="5 6">DSM 23848</strain>
    </source>
</reference>
<feature type="domain" description="ANTAR" evidence="4">
    <location>
        <begin position="161"/>
        <end position="222"/>
    </location>
</feature>
<dbReference type="GO" id="GO:0003723">
    <property type="term" value="F:RNA binding"/>
    <property type="evidence" value="ECO:0007669"/>
    <property type="project" value="InterPro"/>
</dbReference>
<dbReference type="EMBL" id="JYIT01000083">
    <property type="protein sequence ID" value="KJL19850.1"/>
    <property type="molecule type" value="Genomic_DNA"/>
</dbReference>
<keyword evidence="3" id="KW-1133">Transmembrane helix</keyword>
<evidence type="ECO:0000256" key="2">
    <source>
        <dbReference type="ARBA" id="ARBA00023163"/>
    </source>
</evidence>
<dbReference type="SMART" id="SM01012">
    <property type="entry name" value="ANTAR"/>
    <property type="match status" value="1"/>
</dbReference>
<dbReference type="Gene3D" id="3.30.450.40">
    <property type="match status" value="1"/>
</dbReference>
<comment type="caution">
    <text evidence="5">The sequence shown here is derived from an EMBL/GenBank/DDBJ whole genome shotgun (WGS) entry which is preliminary data.</text>
</comment>
<evidence type="ECO:0000313" key="6">
    <source>
        <dbReference type="Proteomes" id="UP000033448"/>
    </source>
</evidence>
<dbReference type="PATRIC" id="fig|582680.7.peg.2952"/>
<name>A0A0F0KI92_9MICO</name>
<evidence type="ECO:0000256" key="1">
    <source>
        <dbReference type="ARBA" id="ARBA00023015"/>
    </source>
</evidence>
<dbReference type="Pfam" id="PF13185">
    <property type="entry name" value="GAF_2"/>
    <property type="match status" value="1"/>
</dbReference>
<dbReference type="RefSeq" id="WP_052674436.1">
    <property type="nucleotide sequence ID" value="NZ_JYIT01000083.1"/>
</dbReference>
<keyword evidence="3" id="KW-0472">Membrane</keyword>
<dbReference type="Pfam" id="PF03861">
    <property type="entry name" value="ANTAR"/>
    <property type="match status" value="1"/>
</dbReference>
<keyword evidence="2" id="KW-0804">Transcription</keyword>
<dbReference type="PROSITE" id="PS50921">
    <property type="entry name" value="ANTAR"/>
    <property type="match status" value="1"/>
</dbReference>
<protein>
    <submittedName>
        <fullName evidence="5">ANTAR domain protein</fullName>
    </submittedName>
</protein>
<evidence type="ECO:0000259" key="4">
    <source>
        <dbReference type="PROSITE" id="PS50921"/>
    </source>
</evidence>
<sequence>MTDAFYTGSGAPPAGIPGWEWGDDLCAPFVELLPVSGASISVLRRDGDATTVCTSDALAQRLDAMQFALGEGPRWVVARTAKPSFSTDVARESHPDWPVFGAGLPTLGVGALFAFPILTGPVLLGVVDLYRRSPGALDRDATARALSLARRVAAPAVREAMRAAADEGSPEAKRHSLRREVHQAVGMVFVQLDVTTAEALELLRAYAFSTGRPLEDVALDVVDRALDFRDLPG</sequence>
<proteinExistence type="predicted"/>
<dbReference type="InterPro" id="IPR029016">
    <property type="entry name" value="GAF-like_dom_sf"/>
</dbReference>
<accession>A0A0F0KI92</accession>
<keyword evidence="1" id="KW-0805">Transcription regulation</keyword>